<name>F4PSY0_CACFS</name>
<dbReference type="GO" id="GO:0009234">
    <property type="term" value="P:menaquinone biosynthetic process"/>
    <property type="evidence" value="ECO:0007669"/>
    <property type="project" value="TreeGrafter"/>
</dbReference>
<dbReference type="EMBL" id="GL883010">
    <property type="protein sequence ID" value="EGG20769.1"/>
    <property type="molecule type" value="Genomic_DNA"/>
</dbReference>
<evidence type="ECO:0000313" key="7">
    <source>
        <dbReference type="EMBL" id="EGG20769.1"/>
    </source>
</evidence>
<reference evidence="8" key="1">
    <citation type="journal article" date="2011" name="Genome Res.">
        <title>Phylogeny-wide analysis of social amoeba genomes highlights ancient origins for complex intercellular communication.</title>
        <authorList>
            <person name="Heidel A.J."/>
            <person name="Lawal H.M."/>
            <person name="Felder M."/>
            <person name="Schilde C."/>
            <person name="Helps N.R."/>
            <person name="Tunggal B."/>
            <person name="Rivero F."/>
            <person name="John U."/>
            <person name="Schleicher M."/>
            <person name="Eichinger L."/>
            <person name="Platzer M."/>
            <person name="Noegel A.A."/>
            <person name="Schaap P."/>
            <person name="Gloeckner G."/>
        </authorList>
    </citation>
    <scope>NUCLEOTIDE SEQUENCE [LARGE SCALE GENOMIC DNA]</scope>
    <source>
        <strain evidence="8">SH3</strain>
    </source>
</reference>
<dbReference type="OrthoDB" id="203513at2759"/>
<dbReference type="RefSeq" id="XP_004358619.1">
    <property type="nucleotide sequence ID" value="XM_004358562.1"/>
</dbReference>
<feature type="transmembrane region" description="Helical" evidence="6">
    <location>
        <begin position="31"/>
        <end position="49"/>
    </location>
</feature>
<organism evidence="7 8">
    <name type="scientific">Cavenderia fasciculata</name>
    <name type="common">Slime mold</name>
    <name type="synonym">Dictyostelium fasciculatum</name>
    <dbReference type="NCBI Taxonomy" id="261658"/>
    <lineage>
        <taxon>Eukaryota</taxon>
        <taxon>Amoebozoa</taxon>
        <taxon>Evosea</taxon>
        <taxon>Eumycetozoa</taxon>
        <taxon>Dictyostelia</taxon>
        <taxon>Acytosteliales</taxon>
        <taxon>Cavenderiaceae</taxon>
        <taxon>Cavenderia</taxon>
    </lineage>
</organism>
<feature type="transmembrane region" description="Helical" evidence="6">
    <location>
        <begin position="115"/>
        <end position="135"/>
    </location>
</feature>
<dbReference type="InterPro" id="IPR026046">
    <property type="entry name" value="UBIAD1"/>
</dbReference>
<gene>
    <name evidence="7" type="ORF">DFA_00632</name>
</gene>
<evidence type="ECO:0008006" key="9">
    <source>
        <dbReference type="Google" id="ProtNLM"/>
    </source>
</evidence>
<dbReference type="GO" id="GO:0004659">
    <property type="term" value="F:prenyltransferase activity"/>
    <property type="evidence" value="ECO:0007669"/>
    <property type="project" value="InterPro"/>
</dbReference>
<evidence type="ECO:0000313" key="8">
    <source>
        <dbReference type="Proteomes" id="UP000007797"/>
    </source>
</evidence>
<dbReference type="GO" id="GO:0016020">
    <property type="term" value="C:membrane"/>
    <property type="evidence" value="ECO:0007669"/>
    <property type="project" value="UniProtKB-SubCell"/>
</dbReference>
<evidence type="ECO:0000256" key="3">
    <source>
        <dbReference type="ARBA" id="ARBA00022692"/>
    </source>
</evidence>
<feature type="transmembrane region" description="Helical" evidence="6">
    <location>
        <begin position="61"/>
        <end position="79"/>
    </location>
</feature>
<dbReference type="AlphaFoldDB" id="F4PSY0"/>
<dbReference type="Proteomes" id="UP000007797">
    <property type="component" value="Unassembled WGS sequence"/>
</dbReference>
<dbReference type="GeneID" id="14873936"/>
<keyword evidence="4 6" id="KW-1133">Transmembrane helix</keyword>
<feature type="transmembrane region" description="Helical" evidence="6">
    <location>
        <begin position="91"/>
        <end position="109"/>
    </location>
</feature>
<evidence type="ECO:0000256" key="4">
    <source>
        <dbReference type="ARBA" id="ARBA00022989"/>
    </source>
</evidence>
<dbReference type="InterPro" id="IPR000537">
    <property type="entry name" value="UbiA_prenyltransferase"/>
</dbReference>
<dbReference type="OMA" id="HYINIWI"/>
<dbReference type="STRING" id="1054147.F4PSY0"/>
<keyword evidence="8" id="KW-1185">Reference proteome</keyword>
<dbReference type="Gene3D" id="1.20.120.1780">
    <property type="entry name" value="UbiA prenyltransferase"/>
    <property type="match status" value="1"/>
</dbReference>
<evidence type="ECO:0000256" key="1">
    <source>
        <dbReference type="ARBA" id="ARBA00004141"/>
    </source>
</evidence>
<protein>
    <recommendedName>
        <fullName evidence="9">UbiA prenyltransferase family protein</fullName>
    </recommendedName>
</protein>
<feature type="transmembrane region" description="Helical" evidence="6">
    <location>
        <begin position="160"/>
        <end position="178"/>
    </location>
</feature>
<comment type="subcellular location">
    <subcellularLocation>
        <location evidence="1">Membrane</location>
        <topology evidence="1">Multi-pass membrane protein</topology>
    </subcellularLocation>
</comment>
<sequence length="237" mass="27223">MINSYVDYVTGVDDPKTSSDRTLFERVSVSTLVKFIVFSVLVMSILTHLLTRLCSGETEWLGRMFVMSTLASFFTSFAYTHFKYIAMGQIIYSFGIYGIMSIYYCLFANQPPDLLFFQLSTPVVLQLTTCLLAGYHRDIDEDKKAGIKTICTILGKSNSIYFIGFLFFCYYLMLIFISLYFKNYLMLITLISVVDVYRLLKRGLNGSTQRFNFEAFRASGPSYFLYILSILIHGKIN</sequence>
<dbReference type="GO" id="GO:0042371">
    <property type="term" value="P:vitamin K biosynthetic process"/>
    <property type="evidence" value="ECO:0007669"/>
    <property type="project" value="TreeGrafter"/>
</dbReference>
<accession>F4PSY0</accession>
<dbReference type="CDD" id="cd13962">
    <property type="entry name" value="PT_UbiA_UBIAD1"/>
    <property type="match status" value="1"/>
</dbReference>
<dbReference type="PANTHER" id="PTHR13929">
    <property type="entry name" value="1,4-DIHYDROXY-2-NAPHTHOATE OCTAPRENYLTRANSFERASE"/>
    <property type="match status" value="1"/>
</dbReference>
<evidence type="ECO:0000256" key="2">
    <source>
        <dbReference type="ARBA" id="ARBA00022679"/>
    </source>
</evidence>
<keyword evidence="5 6" id="KW-0472">Membrane</keyword>
<dbReference type="KEGG" id="dfa:DFA_00632"/>
<dbReference type="Pfam" id="PF01040">
    <property type="entry name" value="UbiA"/>
    <property type="match status" value="1"/>
</dbReference>
<keyword evidence="2" id="KW-0808">Transferase</keyword>
<keyword evidence="3 6" id="KW-0812">Transmembrane</keyword>
<dbReference type="PANTHER" id="PTHR13929:SF0">
    <property type="entry name" value="UBIA PRENYLTRANSFERASE DOMAIN-CONTAINING PROTEIN 1"/>
    <property type="match status" value="1"/>
</dbReference>
<evidence type="ECO:0000256" key="6">
    <source>
        <dbReference type="SAM" id="Phobius"/>
    </source>
</evidence>
<proteinExistence type="predicted"/>
<evidence type="ECO:0000256" key="5">
    <source>
        <dbReference type="ARBA" id="ARBA00023136"/>
    </source>
</evidence>